<evidence type="ECO:0000259" key="2">
    <source>
        <dbReference type="Pfam" id="PF01051"/>
    </source>
</evidence>
<dbReference type="Pfam" id="PF01051">
    <property type="entry name" value="Rep3_N"/>
    <property type="match status" value="1"/>
</dbReference>
<name>A0A6N7J0J3_9FIRM</name>
<feature type="domain" description="Initiator Rep protein WH1" evidence="2">
    <location>
        <begin position="23"/>
        <end position="163"/>
    </location>
</feature>
<evidence type="ECO:0000313" key="4">
    <source>
        <dbReference type="Proteomes" id="UP000460257"/>
    </source>
</evidence>
<comment type="caution">
    <text evidence="3">The sequence shown here is derived from an EMBL/GenBank/DDBJ whole genome shotgun (WGS) entry which is preliminary data.</text>
</comment>
<comment type="similarity">
    <text evidence="1">Belongs to the initiator RepB protein family.</text>
</comment>
<sequence>MAGSQTKEKENLKLPQGADQQRVYKGREIITAKYKASLLENKLTSIALSRLSMEGDTPVATLYPSEIKKLLGRQSDTNIYKKLISTAKTMTGHQMVIEDDKGNFEVLAMITNARYENGVFTVTFNKVIAPYIINIKGNYTSYSLANVLRFKCDYSFRIYELIKSEAWHLKKGDMEDYYVKEYGLSELKCMIGVVNMDEAKVKRAKQNGASWDKIVEIANEKSFNEWGDFRRRVLDRAKKELKEQCDVKFDYDPVAAGRGGKIVAVKFIISWNNPGEKVIEAISAKKKQVEETNNQYENMTLQKLSKQMEDLVGHNGLSESDIRAFLKEALHDENEVIRAIKLADSQTTPLSNYTGWIISCIRDHYEEPQMVISGSKEKGERVVKAREIIGEKTDDERNEMSAAYWRKAMKKRSEKYIEFEEYLQNIGVSIDMFTDGNEDYECGNKFMEWIKNGKVDPF</sequence>
<dbReference type="Proteomes" id="UP000460257">
    <property type="component" value="Unassembled WGS sequence"/>
</dbReference>
<dbReference type="Pfam" id="PF21205">
    <property type="entry name" value="Rep3_C"/>
    <property type="match status" value="1"/>
</dbReference>
<dbReference type="GO" id="GO:0006270">
    <property type="term" value="P:DNA replication initiation"/>
    <property type="evidence" value="ECO:0007669"/>
    <property type="project" value="InterPro"/>
</dbReference>
<dbReference type="EMBL" id="VOGC01000003">
    <property type="protein sequence ID" value="MQN01137.1"/>
    <property type="molecule type" value="Genomic_DNA"/>
</dbReference>
<keyword evidence="4" id="KW-1185">Reference proteome</keyword>
<dbReference type="InterPro" id="IPR036390">
    <property type="entry name" value="WH_DNA-bd_sf"/>
</dbReference>
<dbReference type="SUPFAM" id="SSF46785">
    <property type="entry name" value="Winged helix' DNA-binding domain"/>
    <property type="match status" value="2"/>
</dbReference>
<dbReference type="Gene3D" id="1.10.10.10">
    <property type="entry name" value="Winged helix-like DNA-binding domain superfamily/Winged helix DNA-binding domain"/>
    <property type="match status" value="2"/>
</dbReference>
<gene>
    <name evidence="3" type="ORF">FRC54_04185</name>
</gene>
<organism evidence="3 4">
    <name type="scientific">Candidatus Weimeria bifida</name>
    <dbReference type="NCBI Taxonomy" id="2599074"/>
    <lineage>
        <taxon>Bacteria</taxon>
        <taxon>Bacillati</taxon>
        <taxon>Bacillota</taxon>
        <taxon>Clostridia</taxon>
        <taxon>Lachnospirales</taxon>
        <taxon>Lachnospiraceae</taxon>
        <taxon>Candidatus Weimeria</taxon>
    </lineage>
</organism>
<accession>A0A6N7J0J3</accession>
<protein>
    <submittedName>
        <fullName evidence="3">Replication initiation protein</fullName>
    </submittedName>
</protein>
<evidence type="ECO:0000313" key="3">
    <source>
        <dbReference type="EMBL" id="MQN01137.1"/>
    </source>
</evidence>
<dbReference type="AlphaFoldDB" id="A0A6N7J0J3"/>
<proteinExistence type="inferred from homology"/>
<dbReference type="InterPro" id="IPR000525">
    <property type="entry name" value="Initiator_Rep_WH1"/>
</dbReference>
<reference evidence="3" key="1">
    <citation type="journal article" date="2020" name="Appl. Environ. Microbiol.">
        <title>Medium-Chain Fatty Acid Synthesis by 'Candidatus Weimeria bifida' gen. nov., sp. nov., and 'Candidatus Pseudoramibacter fermentans' sp. nov.</title>
        <authorList>
            <person name="Scarborough M.J."/>
            <person name="Myers K.S."/>
            <person name="Donohue T.J."/>
            <person name="Noguera D.R."/>
        </authorList>
    </citation>
    <scope>NUCLEOTIDE SEQUENCE</scope>
    <source>
        <strain evidence="3">LCO1.1</strain>
    </source>
</reference>
<dbReference type="InterPro" id="IPR036388">
    <property type="entry name" value="WH-like_DNA-bd_sf"/>
</dbReference>
<evidence type="ECO:0000256" key="1">
    <source>
        <dbReference type="ARBA" id="ARBA00038283"/>
    </source>
</evidence>
<dbReference type="GO" id="GO:0003887">
    <property type="term" value="F:DNA-directed DNA polymerase activity"/>
    <property type="evidence" value="ECO:0007669"/>
    <property type="project" value="InterPro"/>
</dbReference>